<feature type="chain" id="PRO_5031097132" evidence="1">
    <location>
        <begin position="21"/>
        <end position="271"/>
    </location>
</feature>
<comment type="caution">
    <text evidence="2">The sequence shown here is derived from an EMBL/GenBank/DDBJ whole genome shotgun (WGS) entry which is preliminary data.</text>
</comment>
<organism evidence="2 3">
    <name type="scientific">Stenotrophomonas koreensis</name>
    <dbReference type="NCBI Taxonomy" id="266128"/>
    <lineage>
        <taxon>Bacteria</taxon>
        <taxon>Pseudomonadati</taxon>
        <taxon>Pseudomonadota</taxon>
        <taxon>Gammaproteobacteria</taxon>
        <taxon>Lysobacterales</taxon>
        <taxon>Lysobacteraceae</taxon>
        <taxon>Stenotrophomonas</taxon>
    </lineage>
</organism>
<gene>
    <name evidence="2" type="ORF">H4O09_10070</name>
</gene>
<dbReference type="Proteomes" id="UP000550609">
    <property type="component" value="Unassembled WGS sequence"/>
</dbReference>
<protein>
    <submittedName>
        <fullName evidence="2">Uncharacterized protein</fullName>
    </submittedName>
</protein>
<sequence length="271" mass="28939">MYRLPLALIALLALSGPVMASPPGTATNTNNTSTQTDPGLQRISALLERAPTLSAEIQQLHADGLLKTINILPAGQPLQVAGHDRSAALVEGYILLTPGLLDSLEENARRRHHANADFALLYVIAHQAGHAQAAQQAHLQALSDRLTAQVHERGGDAVRADAGLLEAFATGMMEIEARATLVGWNHTLDAWLHHKGIACGPQENPDVSVQQVMAQTELLQQVPHARPLELAIGLDNGKALQMEAHGIALSEHNIAAVVTALRRMPQALDID</sequence>
<evidence type="ECO:0000313" key="3">
    <source>
        <dbReference type="Proteomes" id="UP000550609"/>
    </source>
</evidence>
<accession>A0A7W3YVY3</accession>
<keyword evidence="1" id="KW-0732">Signal</keyword>
<dbReference type="AlphaFoldDB" id="A0A7W3YVY3"/>
<evidence type="ECO:0000313" key="2">
    <source>
        <dbReference type="EMBL" id="MBB1117393.1"/>
    </source>
</evidence>
<dbReference type="RefSeq" id="WP_182622429.1">
    <property type="nucleotide sequence ID" value="NZ_JACIUV010000004.1"/>
</dbReference>
<proteinExistence type="predicted"/>
<name>A0A7W3YVY3_9GAMM</name>
<dbReference type="EMBL" id="JACIUV010000004">
    <property type="protein sequence ID" value="MBB1117393.1"/>
    <property type="molecule type" value="Genomic_DNA"/>
</dbReference>
<reference evidence="2 3" key="1">
    <citation type="submission" date="2020-08" db="EMBL/GenBank/DDBJ databases">
        <title>Stenotrophomonas sp. W1S232.</title>
        <authorList>
            <person name="Deng Y."/>
        </authorList>
    </citation>
    <scope>NUCLEOTIDE SEQUENCE [LARGE SCALE GENOMIC DNA]</scope>
    <source>
        <strain evidence="2 3">W1S232</strain>
    </source>
</reference>
<feature type="signal peptide" evidence="1">
    <location>
        <begin position="1"/>
        <end position="20"/>
    </location>
</feature>
<evidence type="ECO:0000256" key="1">
    <source>
        <dbReference type="SAM" id="SignalP"/>
    </source>
</evidence>